<comment type="caution">
    <text evidence="5">The sequence shown here is derived from an EMBL/GenBank/DDBJ whole genome shotgun (WGS) entry which is preliminary data.</text>
</comment>
<dbReference type="Proteomes" id="UP001156921">
    <property type="component" value="Unassembled WGS sequence"/>
</dbReference>
<dbReference type="InterPro" id="IPR000182">
    <property type="entry name" value="GNAT_dom"/>
</dbReference>
<keyword evidence="6" id="KW-1185">Reference proteome</keyword>
<evidence type="ECO:0000313" key="5">
    <source>
        <dbReference type="EMBL" id="GLS02847.1"/>
    </source>
</evidence>
<dbReference type="InterPro" id="IPR051531">
    <property type="entry name" value="N-acetyltransferase"/>
</dbReference>
<protein>
    <submittedName>
        <fullName evidence="5">Ribosomal-protein-alanine N-acetyltransferase</fullName>
    </submittedName>
</protein>
<proteinExistence type="inferred from homology"/>
<evidence type="ECO:0000256" key="3">
    <source>
        <dbReference type="ARBA" id="ARBA00038502"/>
    </source>
</evidence>
<dbReference type="InterPro" id="IPR016181">
    <property type="entry name" value="Acyl_CoA_acyltransferase"/>
</dbReference>
<reference evidence="6" key="1">
    <citation type="journal article" date="2019" name="Int. J. Syst. Evol. Microbiol.">
        <title>The Global Catalogue of Microorganisms (GCM) 10K type strain sequencing project: providing services to taxonomists for standard genome sequencing and annotation.</title>
        <authorList>
            <consortium name="The Broad Institute Genomics Platform"/>
            <consortium name="The Broad Institute Genome Sequencing Center for Infectious Disease"/>
            <person name="Wu L."/>
            <person name="Ma J."/>
        </authorList>
    </citation>
    <scope>NUCLEOTIDE SEQUENCE [LARGE SCALE GENOMIC DNA]</scope>
    <source>
        <strain evidence="6">NBRC 110107</strain>
    </source>
</reference>
<dbReference type="PANTHER" id="PTHR43792">
    <property type="entry name" value="GNAT FAMILY, PUTATIVE (AFU_ORTHOLOGUE AFUA_3G00765)-RELATED-RELATED"/>
    <property type="match status" value="1"/>
</dbReference>
<dbReference type="Gene3D" id="3.40.630.30">
    <property type="match status" value="1"/>
</dbReference>
<dbReference type="SUPFAM" id="SSF55729">
    <property type="entry name" value="Acyl-CoA N-acyltransferases (Nat)"/>
    <property type="match status" value="1"/>
</dbReference>
<evidence type="ECO:0000256" key="1">
    <source>
        <dbReference type="ARBA" id="ARBA00022679"/>
    </source>
</evidence>
<organism evidence="5 6">
    <name type="scientific">Brevundimonas denitrificans</name>
    <dbReference type="NCBI Taxonomy" id="1443434"/>
    <lineage>
        <taxon>Bacteria</taxon>
        <taxon>Pseudomonadati</taxon>
        <taxon>Pseudomonadota</taxon>
        <taxon>Alphaproteobacteria</taxon>
        <taxon>Caulobacterales</taxon>
        <taxon>Caulobacteraceae</taxon>
        <taxon>Brevundimonas</taxon>
    </lineage>
</organism>
<accession>A0ABQ6BN17</accession>
<evidence type="ECO:0000259" key="4">
    <source>
        <dbReference type="PROSITE" id="PS51186"/>
    </source>
</evidence>
<dbReference type="PANTHER" id="PTHR43792:SF8">
    <property type="entry name" value="[RIBOSOMAL PROTEIN US5]-ALANINE N-ACETYLTRANSFERASE"/>
    <property type="match status" value="1"/>
</dbReference>
<evidence type="ECO:0000256" key="2">
    <source>
        <dbReference type="ARBA" id="ARBA00023315"/>
    </source>
</evidence>
<keyword evidence="1" id="KW-0808">Transferase</keyword>
<dbReference type="RefSeq" id="WP_284223812.1">
    <property type="nucleotide sequence ID" value="NZ_BSOY01000151.1"/>
</dbReference>
<evidence type="ECO:0000313" key="6">
    <source>
        <dbReference type="Proteomes" id="UP001156921"/>
    </source>
</evidence>
<comment type="similarity">
    <text evidence="3">Belongs to the acetyltransferase family. RimJ subfamily.</text>
</comment>
<feature type="domain" description="N-acetyltransferase" evidence="4">
    <location>
        <begin position="34"/>
        <end position="190"/>
    </location>
</feature>
<dbReference type="EMBL" id="BSOY01000151">
    <property type="protein sequence ID" value="GLS02847.1"/>
    <property type="molecule type" value="Genomic_DNA"/>
</dbReference>
<keyword evidence="2" id="KW-0012">Acyltransferase</keyword>
<name>A0ABQ6BN17_9CAUL</name>
<dbReference type="PROSITE" id="PS51186">
    <property type="entry name" value="GNAT"/>
    <property type="match status" value="1"/>
</dbReference>
<dbReference type="Pfam" id="PF13302">
    <property type="entry name" value="Acetyltransf_3"/>
    <property type="match status" value="1"/>
</dbReference>
<sequence length="202" mass="23487">MVLERFSFPGKEYRVTARKVYLRTPRLSDWRAWAEVRAVSRNHLVPWEPVWAPDTLTKASFRDRLRRYARDARDDMGQAFFIFRHEDDQIVGSVTLSNIRRGVAQTGTIGYWTGLPYARQGYMYDALTALLPVLFRQYCLRRVEAACVPENDASAALLEKVGFIREGRAREYLCINGEWRDHLLFACLKDDPLPLYYAGDND</sequence>
<gene>
    <name evidence="5" type="primary">rimJ_2</name>
    <name evidence="5" type="ORF">GCM10007859_28900</name>
</gene>